<keyword evidence="1" id="KW-0175">Coiled coil</keyword>
<accession>A0A220S1Y4</accession>
<gene>
    <name evidence="4" type="ORF">BG910_06100</name>
</gene>
<sequence>MLAKIRSLAGWAALVAAGVLGFCIKTSSYVGVYIYYTCLPVIIIGTVVWWLIASWEQKQDEASPPVSQADTPAASFQTAPSDTPVTDFRPTAPQKSKSGIPMKSILYGLLAVLLVLLIVLCGLFIAKMAGGSDDAVAPAASAVSATAKSTASETDNPVVGTEAAASAINPQTEVESLRTEVADLRGQLDKKAEEKAQFQADVERLVEKQAKCEQVAKNLGYYESVSGYCDLEPHRDRESFSRQFSQLECWEILDEKAIQALVQTSSDNALQAAENAPDYVGFCRKEYPFWSKLDKGLLK</sequence>
<evidence type="ECO:0000256" key="1">
    <source>
        <dbReference type="SAM" id="Coils"/>
    </source>
</evidence>
<dbReference type="EMBL" id="CP022278">
    <property type="protein sequence ID" value="ASK27368.1"/>
    <property type="molecule type" value="Genomic_DNA"/>
</dbReference>
<keyword evidence="3" id="KW-0812">Transmembrane</keyword>
<keyword evidence="5" id="KW-1185">Reference proteome</keyword>
<name>A0A220S1Y4_9NEIS</name>
<dbReference type="RefSeq" id="WP_089036078.1">
    <property type="nucleotide sequence ID" value="NZ_CP022278.1"/>
</dbReference>
<evidence type="ECO:0000256" key="3">
    <source>
        <dbReference type="SAM" id="Phobius"/>
    </source>
</evidence>
<dbReference type="Proteomes" id="UP000198238">
    <property type="component" value="Chromosome"/>
</dbReference>
<dbReference type="KEGG" id="nei:BG910_06100"/>
<feature type="transmembrane region" description="Helical" evidence="3">
    <location>
        <begin position="105"/>
        <end position="126"/>
    </location>
</feature>
<feature type="compositionally biased region" description="Polar residues" evidence="2">
    <location>
        <begin position="65"/>
        <end position="84"/>
    </location>
</feature>
<protein>
    <submittedName>
        <fullName evidence="4">Uncharacterized protein</fullName>
    </submittedName>
</protein>
<feature type="region of interest" description="Disordered" evidence="2">
    <location>
        <begin position="62"/>
        <end position="96"/>
    </location>
</feature>
<proteinExistence type="predicted"/>
<dbReference type="AlphaFoldDB" id="A0A220S1Y4"/>
<organism evidence="4 5">
    <name type="scientific">Neisseria chenwenguii</name>
    <dbReference type="NCBI Taxonomy" id="1853278"/>
    <lineage>
        <taxon>Bacteria</taxon>
        <taxon>Pseudomonadati</taxon>
        <taxon>Pseudomonadota</taxon>
        <taxon>Betaproteobacteria</taxon>
        <taxon>Neisseriales</taxon>
        <taxon>Neisseriaceae</taxon>
        <taxon>Neisseria</taxon>
    </lineage>
</organism>
<keyword evidence="3" id="KW-0472">Membrane</keyword>
<reference evidence="4 5" key="1">
    <citation type="submission" date="2017-06" db="EMBL/GenBank/DDBJ databases">
        <title>Neisseria chenwenguii sp. nov., isolated from the intestinal contents of Tibetan Plateau Pika in Yushu, Qinghai Province, China.</title>
        <authorList>
            <person name="Zhang G."/>
        </authorList>
    </citation>
    <scope>NUCLEOTIDE SEQUENCE [LARGE SCALE GENOMIC DNA]</scope>
    <source>
        <strain evidence="4 5">10023</strain>
    </source>
</reference>
<feature type="transmembrane region" description="Helical" evidence="3">
    <location>
        <begin position="33"/>
        <end position="52"/>
    </location>
</feature>
<evidence type="ECO:0000313" key="4">
    <source>
        <dbReference type="EMBL" id="ASK27368.1"/>
    </source>
</evidence>
<evidence type="ECO:0000313" key="5">
    <source>
        <dbReference type="Proteomes" id="UP000198238"/>
    </source>
</evidence>
<evidence type="ECO:0000256" key="2">
    <source>
        <dbReference type="SAM" id="MobiDB-lite"/>
    </source>
</evidence>
<feature type="coiled-coil region" evidence="1">
    <location>
        <begin position="174"/>
        <end position="208"/>
    </location>
</feature>
<keyword evidence="3" id="KW-1133">Transmembrane helix</keyword>